<evidence type="ECO:0000313" key="2">
    <source>
        <dbReference type="Proteomes" id="UP001055811"/>
    </source>
</evidence>
<reference evidence="2" key="1">
    <citation type="journal article" date="2022" name="Mol. Ecol. Resour.">
        <title>The genomes of chicory, endive, great burdock and yacon provide insights into Asteraceae palaeo-polyploidization history and plant inulin production.</title>
        <authorList>
            <person name="Fan W."/>
            <person name="Wang S."/>
            <person name="Wang H."/>
            <person name="Wang A."/>
            <person name="Jiang F."/>
            <person name="Liu H."/>
            <person name="Zhao H."/>
            <person name="Xu D."/>
            <person name="Zhang Y."/>
        </authorList>
    </citation>
    <scope>NUCLEOTIDE SEQUENCE [LARGE SCALE GENOMIC DNA]</scope>
    <source>
        <strain evidence="2">cv. Punajuju</strain>
    </source>
</reference>
<gene>
    <name evidence="1" type="ORF">L2E82_12364</name>
</gene>
<sequence>MTALLSDPSDVKEGLLVHVGLKTVFPFLVRGGGCFSRETVIQTTSSPVFECRFGSTPSLTLDPFSSLLEGISKIAVTRGDNLLRVLFIRFKPLVLTTCAQADTWARRQAVRELCLRVS</sequence>
<keyword evidence="2" id="KW-1185">Reference proteome</keyword>
<proteinExistence type="predicted"/>
<reference evidence="1 2" key="2">
    <citation type="journal article" date="2022" name="Mol. Ecol. Resour.">
        <title>The genomes of chicory, endive, great burdock and yacon provide insights into Asteraceae paleo-polyploidization history and plant inulin production.</title>
        <authorList>
            <person name="Fan W."/>
            <person name="Wang S."/>
            <person name="Wang H."/>
            <person name="Wang A."/>
            <person name="Jiang F."/>
            <person name="Liu H."/>
            <person name="Zhao H."/>
            <person name="Xu D."/>
            <person name="Zhang Y."/>
        </authorList>
    </citation>
    <scope>NUCLEOTIDE SEQUENCE [LARGE SCALE GENOMIC DNA]</scope>
    <source>
        <strain evidence="2">cv. Punajuju</strain>
        <tissue evidence="1">Leaves</tissue>
    </source>
</reference>
<accession>A0ACB9GHV2</accession>
<dbReference type="Proteomes" id="UP001055811">
    <property type="component" value="Linkage Group LG02"/>
</dbReference>
<organism evidence="1 2">
    <name type="scientific">Cichorium intybus</name>
    <name type="common">Chicory</name>
    <dbReference type="NCBI Taxonomy" id="13427"/>
    <lineage>
        <taxon>Eukaryota</taxon>
        <taxon>Viridiplantae</taxon>
        <taxon>Streptophyta</taxon>
        <taxon>Embryophyta</taxon>
        <taxon>Tracheophyta</taxon>
        <taxon>Spermatophyta</taxon>
        <taxon>Magnoliopsida</taxon>
        <taxon>eudicotyledons</taxon>
        <taxon>Gunneridae</taxon>
        <taxon>Pentapetalae</taxon>
        <taxon>asterids</taxon>
        <taxon>campanulids</taxon>
        <taxon>Asterales</taxon>
        <taxon>Asteraceae</taxon>
        <taxon>Cichorioideae</taxon>
        <taxon>Cichorieae</taxon>
        <taxon>Cichoriinae</taxon>
        <taxon>Cichorium</taxon>
    </lineage>
</organism>
<name>A0ACB9GHV2_CICIN</name>
<protein>
    <submittedName>
        <fullName evidence="1">Uncharacterized protein</fullName>
    </submittedName>
</protein>
<dbReference type="EMBL" id="CM042010">
    <property type="protein sequence ID" value="KAI3782322.1"/>
    <property type="molecule type" value="Genomic_DNA"/>
</dbReference>
<evidence type="ECO:0000313" key="1">
    <source>
        <dbReference type="EMBL" id="KAI3782322.1"/>
    </source>
</evidence>
<comment type="caution">
    <text evidence="1">The sequence shown here is derived from an EMBL/GenBank/DDBJ whole genome shotgun (WGS) entry which is preliminary data.</text>
</comment>